<dbReference type="EMBL" id="WPNZ01000002">
    <property type="protein sequence ID" value="MVO84135.1"/>
    <property type="molecule type" value="Genomic_DNA"/>
</dbReference>
<dbReference type="Gene3D" id="3.90.320.10">
    <property type="match status" value="1"/>
</dbReference>
<sequence>MTTTARAGATTAPAAGPTPTVEPGIHEMTNEEYHSHRGILSSSGARLLLPPSCPALFRHAQDAPQEPKKTFELGSAAHKLVLGEGPDLVRVDADKWTTNAVKAEVTAIRDEGGIPLKPAEYEQVHAMADALRRHPVAAALFDPARGRPEQSLFWRDRPTGVMRRARFDWLPDPRAGRLIIPDYKTCRSAEPGALARAVETLGYHQQDDWYRAAARALDLADDSAAFVFVCQEKTPPYIVTVIEMDAEARRIGAARNRRALEVFAECTASGHWPGYSDEIAYLSLPTWAAIRDTEEYL</sequence>
<evidence type="ECO:0000259" key="2">
    <source>
        <dbReference type="Pfam" id="PF12684"/>
    </source>
</evidence>
<evidence type="ECO:0000256" key="1">
    <source>
        <dbReference type="SAM" id="MobiDB-lite"/>
    </source>
</evidence>
<dbReference type="AlphaFoldDB" id="A0A6L6WPG8"/>
<dbReference type="InterPro" id="IPR011604">
    <property type="entry name" value="PDDEXK-like_dom_sf"/>
</dbReference>
<name>A0A6L6WPG8_9ACTN</name>
<proteinExistence type="predicted"/>
<accession>A0A6L6WPG8</accession>
<reference evidence="3 4" key="1">
    <citation type="submission" date="2019-11" db="EMBL/GenBank/DDBJ databases">
        <title>Streptomyces typhae sp. nov., a novel endophytic actinomycete isolated from the root of cattail pollen (Typha angustifolia L.).</title>
        <authorList>
            <person name="Peng C."/>
        </authorList>
    </citation>
    <scope>NUCLEOTIDE SEQUENCE [LARGE SCALE GENOMIC DNA]</scope>
    <source>
        <strain evidence="4">p1417</strain>
    </source>
</reference>
<gene>
    <name evidence="3" type="ORF">GPA10_04960</name>
</gene>
<organism evidence="3 4">
    <name type="scientific">Streptomyces typhae</name>
    <dbReference type="NCBI Taxonomy" id="2681492"/>
    <lineage>
        <taxon>Bacteria</taxon>
        <taxon>Bacillati</taxon>
        <taxon>Actinomycetota</taxon>
        <taxon>Actinomycetes</taxon>
        <taxon>Kitasatosporales</taxon>
        <taxon>Streptomycetaceae</taxon>
        <taxon>Streptomyces</taxon>
    </lineage>
</organism>
<dbReference type="RefSeq" id="WP_157164398.1">
    <property type="nucleotide sequence ID" value="NZ_WPNZ01000002.1"/>
</dbReference>
<dbReference type="InterPro" id="IPR024432">
    <property type="entry name" value="Put_RecE_PDDEXK-like_dom"/>
</dbReference>
<evidence type="ECO:0000313" key="4">
    <source>
        <dbReference type="Proteomes" id="UP000483802"/>
    </source>
</evidence>
<dbReference type="Pfam" id="PF12684">
    <property type="entry name" value="DUF3799"/>
    <property type="match status" value="1"/>
</dbReference>
<keyword evidence="4" id="KW-1185">Reference proteome</keyword>
<feature type="domain" description="Putative exodeoxyribonuclease 8 PDDEXK-like" evidence="2">
    <location>
        <begin position="59"/>
        <end position="283"/>
    </location>
</feature>
<dbReference type="Proteomes" id="UP000483802">
    <property type="component" value="Unassembled WGS sequence"/>
</dbReference>
<feature type="region of interest" description="Disordered" evidence="1">
    <location>
        <begin position="1"/>
        <end position="25"/>
    </location>
</feature>
<feature type="compositionally biased region" description="Low complexity" evidence="1">
    <location>
        <begin position="1"/>
        <end position="19"/>
    </location>
</feature>
<comment type="caution">
    <text evidence="3">The sequence shown here is derived from an EMBL/GenBank/DDBJ whole genome shotgun (WGS) entry which is preliminary data.</text>
</comment>
<protein>
    <recommendedName>
        <fullName evidence="2">Putative exodeoxyribonuclease 8 PDDEXK-like domain-containing protein</fullName>
    </recommendedName>
</protein>
<evidence type="ECO:0000313" key="3">
    <source>
        <dbReference type="EMBL" id="MVO84135.1"/>
    </source>
</evidence>